<dbReference type="Proteomes" id="UP000507222">
    <property type="component" value="Unassembled WGS sequence"/>
</dbReference>
<dbReference type="EMBL" id="CAEKDK010000006">
    <property type="protein sequence ID" value="CAB4282211.1"/>
    <property type="molecule type" value="Genomic_DNA"/>
</dbReference>
<sequence length="117" mass="12483">MGKQKDVYYKKIGQQSQLLGDIWSHQEPGSLSSPTNSAIRYFARCSWFATLGSLVQPIGSLIIGNATARIKYPPQQALHSTTSSNTNLASLPTLTTVNTPNVVVPEATSAPPSLPTA</sequence>
<accession>A0A6J5V211</accession>
<name>A0A6J5V211_PRUAR</name>
<proteinExistence type="predicted"/>
<dbReference type="AlphaFoldDB" id="A0A6J5V211"/>
<evidence type="ECO:0000313" key="1">
    <source>
        <dbReference type="EMBL" id="CAB4282211.1"/>
    </source>
</evidence>
<gene>
    <name evidence="1" type="ORF">CURHAP_LOCUS35517</name>
</gene>
<protein>
    <submittedName>
        <fullName evidence="1">Uncharacterized protein</fullName>
    </submittedName>
</protein>
<evidence type="ECO:0000313" key="2">
    <source>
        <dbReference type="Proteomes" id="UP000507222"/>
    </source>
</evidence>
<organism evidence="1 2">
    <name type="scientific">Prunus armeniaca</name>
    <name type="common">Apricot</name>
    <name type="synonym">Armeniaca vulgaris</name>
    <dbReference type="NCBI Taxonomy" id="36596"/>
    <lineage>
        <taxon>Eukaryota</taxon>
        <taxon>Viridiplantae</taxon>
        <taxon>Streptophyta</taxon>
        <taxon>Embryophyta</taxon>
        <taxon>Tracheophyta</taxon>
        <taxon>Spermatophyta</taxon>
        <taxon>Magnoliopsida</taxon>
        <taxon>eudicotyledons</taxon>
        <taxon>Gunneridae</taxon>
        <taxon>Pentapetalae</taxon>
        <taxon>rosids</taxon>
        <taxon>fabids</taxon>
        <taxon>Rosales</taxon>
        <taxon>Rosaceae</taxon>
        <taxon>Amygdaloideae</taxon>
        <taxon>Amygdaleae</taxon>
        <taxon>Prunus</taxon>
    </lineage>
</organism>
<reference evidence="1 2" key="1">
    <citation type="submission" date="2020-05" db="EMBL/GenBank/DDBJ databases">
        <authorList>
            <person name="Campoy J."/>
            <person name="Schneeberger K."/>
            <person name="Spophaly S."/>
        </authorList>
    </citation>
    <scope>NUCLEOTIDE SEQUENCE [LARGE SCALE GENOMIC DNA]</scope>
    <source>
        <strain evidence="1">PruArmRojPasFocal</strain>
    </source>
</reference>